<proteinExistence type="predicted"/>
<dbReference type="Proteomes" id="UP000051461">
    <property type="component" value="Unassembled WGS sequence"/>
</dbReference>
<organism evidence="1 2">
    <name type="scientific">Loigolactobacillus bifermentans DSM 20003</name>
    <dbReference type="NCBI Taxonomy" id="1423726"/>
    <lineage>
        <taxon>Bacteria</taxon>
        <taxon>Bacillati</taxon>
        <taxon>Bacillota</taxon>
        <taxon>Bacilli</taxon>
        <taxon>Lactobacillales</taxon>
        <taxon>Lactobacillaceae</taxon>
        <taxon>Loigolactobacillus</taxon>
    </lineage>
</organism>
<evidence type="ECO:0000313" key="2">
    <source>
        <dbReference type="Proteomes" id="UP000051461"/>
    </source>
</evidence>
<dbReference type="AlphaFoldDB" id="A0A0R1GQV8"/>
<evidence type="ECO:0008006" key="3">
    <source>
        <dbReference type="Google" id="ProtNLM"/>
    </source>
</evidence>
<keyword evidence="2" id="KW-1185">Reference proteome</keyword>
<sequence>MHYIDITGQRFGKLVAQTCGSPDRQGNMLWHCTCDCGRTLLVSGTNLRQGRQKSCGQCGSLRLIDLTGQRFGRLVVMKRSTQRSANGNALWQCRCDCGKQVVVDSQRLRKHITRSCGCLRNELAKKRSYHNAAFRKTQGNISRLKDANGVFFCSTKKTKRNRTGVIGVSFDQHSGRYVARLRYRGQYVLNQTAATLQEAATLRHRAELKYFKPSTTD</sequence>
<dbReference type="PATRIC" id="fig|1423726.3.peg.3153"/>
<gene>
    <name evidence="1" type="ORF">FC07_GL003039</name>
</gene>
<protein>
    <recommendedName>
        <fullName evidence="3">AP2/ERF domain-containing protein</fullName>
    </recommendedName>
</protein>
<name>A0A0R1GQV8_9LACO</name>
<reference evidence="1 2" key="1">
    <citation type="journal article" date="2015" name="Genome Announc.">
        <title>Expanding the biotechnology potential of lactobacilli through comparative genomics of 213 strains and associated genera.</title>
        <authorList>
            <person name="Sun Z."/>
            <person name="Harris H.M."/>
            <person name="McCann A."/>
            <person name="Guo C."/>
            <person name="Argimon S."/>
            <person name="Zhang W."/>
            <person name="Yang X."/>
            <person name="Jeffery I.B."/>
            <person name="Cooney J.C."/>
            <person name="Kagawa T.F."/>
            <person name="Liu W."/>
            <person name="Song Y."/>
            <person name="Salvetti E."/>
            <person name="Wrobel A."/>
            <person name="Rasinkangas P."/>
            <person name="Parkhill J."/>
            <person name="Rea M.C."/>
            <person name="O'Sullivan O."/>
            <person name="Ritari J."/>
            <person name="Douillard F.P."/>
            <person name="Paul Ross R."/>
            <person name="Yang R."/>
            <person name="Briner A.E."/>
            <person name="Felis G.E."/>
            <person name="de Vos W.M."/>
            <person name="Barrangou R."/>
            <person name="Klaenhammer T.R."/>
            <person name="Caufield P.W."/>
            <person name="Cui Y."/>
            <person name="Zhang H."/>
            <person name="O'Toole P.W."/>
        </authorList>
    </citation>
    <scope>NUCLEOTIDE SEQUENCE [LARGE SCALE GENOMIC DNA]</scope>
    <source>
        <strain evidence="1 2">DSM 20003</strain>
    </source>
</reference>
<accession>A0A0R1GQV8</accession>
<evidence type="ECO:0000313" key="1">
    <source>
        <dbReference type="EMBL" id="KRK36429.1"/>
    </source>
</evidence>
<dbReference type="STRING" id="1423726.FC07_GL003039"/>
<comment type="caution">
    <text evidence="1">The sequence shown here is derived from an EMBL/GenBank/DDBJ whole genome shotgun (WGS) entry which is preliminary data.</text>
</comment>
<dbReference type="EMBL" id="AZDA01000064">
    <property type="protein sequence ID" value="KRK36429.1"/>
    <property type="molecule type" value="Genomic_DNA"/>
</dbReference>
<dbReference type="RefSeq" id="WP_235807483.1">
    <property type="nucleotide sequence ID" value="NZ_AZDA01000064.1"/>
</dbReference>